<reference evidence="1 2" key="1">
    <citation type="journal article" date="2015" name="Genome Biol. Evol.">
        <title>The genome of winter moth (Operophtera brumata) provides a genomic perspective on sexual dimorphism and phenology.</title>
        <authorList>
            <person name="Derks M.F."/>
            <person name="Smit S."/>
            <person name="Salis L."/>
            <person name="Schijlen E."/>
            <person name="Bossers A."/>
            <person name="Mateman C."/>
            <person name="Pijl A.S."/>
            <person name="de Ridder D."/>
            <person name="Groenen M.A."/>
            <person name="Visser M.E."/>
            <person name="Megens H.J."/>
        </authorList>
    </citation>
    <scope>NUCLEOTIDE SEQUENCE [LARGE SCALE GENOMIC DNA]</scope>
    <source>
        <strain evidence="1">WM2013NL</strain>
        <tissue evidence="1">Head and thorax</tissue>
    </source>
</reference>
<dbReference type="Proteomes" id="UP000037510">
    <property type="component" value="Unassembled WGS sequence"/>
</dbReference>
<dbReference type="GO" id="GO:0016787">
    <property type="term" value="F:hydrolase activity"/>
    <property type="evidence" value="ECO:0007669"/>
    <property type="project" value="UniProtKB-KW"/>
</dbReference>
<proteinExistence type="predicted"/>
<organism evidence="1 2">
    <name type="scientific">Operophtera brumata</name>
    <name type="common">Winter moth</name>
    <name type="synonym">Phalaena brumata</name>
    <dbReference type="NCBI Taxonomy" id="104452"/>
    <lineage>
        <taxon>Eukaryota</taxon>
        <taxon>Metazoa</taxon>
        <taxon>Ecdysozoa</taxon>
        <taxon>Arthropoda</taxon>
        <taxon>Hexapoda</taxon>
        <taxon>Insecta</taxon>
        <taxon>Pterygota</taxon>
        <taxon>Neoptera</taxon>
        <taxon>Endopterygota</taxon>
        <taxon>Lepidoptera</taxon>
        <taxon>Glossata</taxon>
        <taxon>Ditrysia</taxon>
        <taxon>Geometroidea</taxon>
        <taxon>Geometridae</taxon>
        <taxon>Larentiinae</taxon>
        <taxon>Operophtera</taxon>
    </lineage>
</organism>
<keyword evidence="2" id="KW-1185">Reference proteome</keyword>
<dbReference type="AlphaFoldDB" id="A0A0L7L4V6"/>
<name>A0A0L7L4V6_OPEBR</name>
<accession>A0A0L7L4V6</accession>
<protein>
    <submittedName>
        <fullName evidence="1">Alpha/beta hydrolase2</fullName>
    </submittedName>
</protein>
<sequence length="369" mass="40597">MAASRVFEPHQPSYGATFGLELRQDIKSGKYSIMDKTDSPDLTPLGPRGVRPGGLVYANPVNWLDRALVGIAGGLLMAHDKCSYKDKSVDTEYIGSDDEPDLIRYIIFPQKRRKRSVFAKVCTHTERKSYFHVYAYSVCMCAAPPRAPGKAPFESPPAPHTWRALGALLHVTVCTHTERESYFHVYARGVCVCAAPPRAPGKAPFESPPAPHAWRALGALLHVTVRTHTERESYFHVYARGVCVCAAPPRAPGKAPFESPLAPHAWRALGALLLVTVCTHTERESYFHMYACGVCCRLRPLGGTPPPAALCGNERGFAYDPTVPQESQNTPQRATVVPGETECPIVVRQGRQSSGSHGPRLVSWEWAIW</sequence>
<evidence type="ECO:0000313" key="2">
    <source>
        <dbReference type="Proteomes" id="UP000037510"/>
    </source>
</evidence>
<keyword evidence="1" id="KW-0378">Hydrolase</keyword>
<comment type="caution">
    <text evidence="1">The sequence shown here is derived from an EMBL/GenBank/DDBJ whole genome shotgun (WGS) entry which is preliminary data.</text>
</comment>
<gene>
    <name evidence="1" type="ORF">OBRU01_14133</name>
</gene>
<evidence type="ECO:0000313" key="1">
    <source>
        <dbReference type="EMBL" id="KOB70304.1"/>
    </source>
</evidence>
<dbReference type="EMBL" id="JTDY01003015">
    <property type="protein sequence ID" value="KOB70304.1"/>
    <property type="molecule type" value="Genomic_DNA"/>
</dbReference>